<feature type="transmembrane region" description="Helical" evidence="5">
    <location>
        <begin position="109"/>
        <end position="125"/>
    </location>
</feature>
<feature type="transmembrane region" description="Helical" evidence="5">
    <location>
        <begin position="6"/>
        <end position="23"/>
    </location>
</feature>
<comment type="subcellular location">
    <subcellularLocation>
        <location evidence="1">Membrane</location>
        <topology evidence="1">Multi-pass membrane protein</topology>
    </subcellularLocation>
</comment>
<feature type="transmembrane region" description="Helical" evidence="5">
    <location>
        <begin position="76"/>
        <end position="97"/>
    </location>
</feature>
<protein>
    <submittedName>
        <fullName evidence="6">Uncharacterized protein</fullName>
    </submittedName>
</protein>
<evidence type="ECO:0000256" key="3">
    <source>
        <dbReference type="ARBA" id="ARBA00022989"/>
    </source>
</evidence>
<organism evidence="6 7">
    <name type="scientific">Marinobacter halophilus</name>
    <dbReference type="NCBI Taxonomy" id="1323740"/>
    <lineage>
        <taxon>Bacteria</taxon>
        <taxon>Pseudomonadati</taxon>
        <taxon>Pseudomonadota</taxon>
        <taxon>Gammaproteobacteria</taxon>
        <taxon>Pseudomonadales</taxon>
        <taxon>Marinobacteraceae</taxon>
        <taxon>Marinobacter</taxon>
    </lineage>
</organism>
<dbReference type="OrthoDB" id="8701531at2"/>
<dbReference type="Pfam" id="PF04193">
    <property type="entry name" value="PQ-loop"/>
    <property type="match status" value="1"/>
</dbReference>
<evidence type="ECO:0000256" key="5">
    <source>
        <dbReference type="SAM" id="Phobius"/>
    </source>
</evidence>
<keyword evidence="7" id="KW-1185">Reference proteome</keyword>
<dbReference type="Gene3D" id="1.20.1280.290">
    <property type="match status" value="1"/>
</dbReference>
<gene>
    <name evidence="6" type="ORF">C7H08_03305</name>
</gene>
<dbReference type="GO" id="GO:0016020">
    <property type="term" value="C:membrane"/>
    <property type="evidence" value="ECO:0007669"/>
    <property type="project" value="UniProtKB-SubCell"/>
</dbReference>
<feature type="transmembrane region" description="Helical" evidence="5">
    <location>
        <begin position="198"/>
        <end position="219"/>
    </location>
</feature>
<keyword evidence="4 5" id="KW-0472">Membrane</keyword>
<comment type="caution">
    <text evidence="6">The sequence shown here is derived from an EMBL/GenBank/DDBJ whole genome shotgun (WGS) entry which is preliminary data.</text>
</comment>
<feature type="transmembrane region" description="Helical" evidence="5">
    <location>
        <begin position="131"/>
        <end position="149"/>
    </location>
</feature>
<dbReference type="InterPro" id="IPR006603">
    <property type="entry name" value="PQ-loop_rpt"/>
</dbReference>
<dbReference type="RefSeq" id="WP_106670357.1">
    <property type="nucleotide sequence ID" value="NZ_BMFE01000001.1"/>
</dbReference>
<reference evidence="6 7" key="1">
    <citation type="submission" date="2018-03" db="EMBL/GenBank/DDBJ databases">
        <title>Marinobacter brunus sp. nov., a marine bacterium of Gamma-proteobacteria isolated from the surface seawater of the South China Sea.</title>
        <authorList>
            <person name="Cheng H."/>
            <person name="Wu Y.-H."/>
            <person name="Xamxidin M."/>
            <person name="Xu X.-W."/>
        </authorList>
    </citation>
    <scope>NUCLEOTIDE SEQUENCE [LARGE SCALE GENOMIC DNA]</scope>
    <source>
        <strain evidence="6 7">JCM 30472</strain>
    </source>
</reference>
<dbReference type="EMBL" id="PXNN01000005">
    <property type="protein sequence ID" value="PSF09524.1"/>
    <property type="molecule type" value="Genomic_DNA"/>
</dbReference>
<evidence type="ECO:0000256" key="1">
    <source>
        <dbReference type="ARBA" id="ARBA00004141"/>
    </source>
</evidence>
<dbReference type="AlphaFoldDB" id="A0A2T1KHB0"/>
<proteinExistence type="predicted"/>
<evidence type="ECO:0000313" key="7">
    <source>
        <dbReference type="Proteomes" id="UP000238385"/>
    </source>
</evidence>
<accession>A0A2T1KHB0</accession>
<feature type="transmembrane region" description="Helical" evidence="5">
    <location>
        <begin position="170"/>
        <end position="192"/>
    </location>
</feature>
<evidence type="ECO:0000313" key="6">
    <source>
        <dbReference type="EMBL" id="PSF09524.1"/>
    </source>
</evidence>
<evidence type="ECO:0000256" key="2">
    <source>
        <dbReference type="ARBA" id="ARBA00022692"/>
    </source>
</evidence>
<sequence length="234" mass="26029">MFLYNLAGTVSSLFFLGCLVGLVSQIRKVRKRKVTEARGTELGYATQSLSVNGFFSSFIAFYAFLLYSIMLEDIDYYIFFTRLIASLATWVVLFEIFRDRLSLSQRAPFWAASIALLVALGALFFRDEVSHLGEVAAESLAVFATLIILQGGIEQIRKIWQAKCTGALSLPMTLIFFAKDVSNVFFGIVLGLELGWPLILMGAVSGMLKLGVAITFLLYPEKLEAEARVGYRQV</sequence>
<evidence type="ECO:0000256" key="4">
    <source>
        <dbReference type="ARBA" id="ARBA00023136"/>
    </source>
</evidence>
<dbReference type="Proteomes" id="UP000238385">
    <property type="component" value="Unassembled WGS sequence"/>
</dbReference>
<keyword evidence="2 5" id="KW-0812">Transmembrane</keyword>
<name>A0A2T1KHB0_9GAMM</name>
<feature type="transmembrane region" description="Helical" evidence="5">
    <location>
        <begin position="44"/>
        <end position="70"/>
    </location>
</feature>
<keyword evidence="3 5" id="KW-1133">Transmembrane helix</keyword>